<keyword evidence="2" id="KW-1185">Reference proteome</keyword>
<dbReference type="Proteomes" id="UP000298030">
    <property type="component" value="Unassembled WGS sequence"/>
</dbReference>
<protein>
    <submittedName>
        <fullName evidence="1">Uncharacterized protein</fullName>
    </submittedName>
</protein>
<dbReference type="EMBL" id="QPFP01000072">
    <property type="protein sequence ID" value="TEB23922.1"/>
    <property type="molecule type" value="Genomic_DNA"/>
</dbReference>
<accession>A0A4Y7SQ56</accession>
<gene>
    <name evidence="1" type="ORF">FA13DRAFT_1739572</name>
</gene>
<sequence length="150" mass="16217">MTIPGERSAQALGLPPLLTTTSLSPLHIPNLSKVLYNSGLRQFNIEHSMAGQLTRPCCARLSHGVDFSAKAWGEARTPPLSDRLSSMATYLKPRDAEVEHHGNETHRAWSGIMDPIPPPSSDDRQHGVAGCRFEPCCGRLQSSTYGLAGA</sequence>
<reference evidence="1 2" key="1">
    <citation type="journal article" date="2019" name="Nat. Ecol. Evol.">
        <title>Megaphylogeny resolves global patterns of mushroom evolution.</title>
        <authorList>
            <person name="Varga T."/>
            <person name="Krizsan K."/>
            <person name="Foldi C."/>
            <person name="Dima B."/>
            <person name="Sanchez-Garcia M."/>
            <person name="Sanchez-Ramirez S."/>
            <person name="Szollosi G.J."/>
            <person name="Szarkandi J.G."/>
            <person name="Papp V."/>
            <person name="Albert L."/>
            <person name="Andreopoulos W."/>
            <person name="Angelini C."/>
            <person name="Antonin V."/>
            <person name="Barry K.W."/>
            <person name="Bougher N.L."/>
            <person name="Buchanan P."/>
            <person name="Buyck B."/>
            <person name="Bense V."/>
            <person name="Catcheside P."/>
            <person name="Chovatia M."/>
            <person name="Cooper J."/>
            <person name="Damon W."/>
            <person name="Desjardin D."/>
            <person name="Finy P."/>
            <person name="Geml J."/>
            <person name="Haridas S."/>
            <person name="Hughes K."/>
            <person name="Justo A."/>
            <person name="Karasinski D."/>
            <person name="Kautmanova I."/>
            <person name="Kiss B."/>
            <person name="Kocsube S."/>
            <person name="Kotiranta H."/>
            <person name="LaButti K.M."/>
            <person name="Lechner B.E."/>
            <person name="Liimatainen K."/>
            <person name="Lipzen A."/>
            <person name="Lukacs Z."/>
            <person name="Mihaltcheva S."/>
            <person name="Morgado L.N."/>
            <person name="Niskanen T."/>
            <person name="Noordeloos M.E."/>
            <person name="Ohm R.A."/>
            <person name="Ortiz-Santana B."/>
            <person name="Ovrebo C."/>
            <person name="Racz N."/>
            <person name="Riley R."/>
            <person name="Savchenko A."/>
            <person name="Shiryaev A."/>
            <person name="Soop K."/>
            <person name="Spirin V."/>
            <person name="Szebenyi C."/>
            <person name="Tomsovsky M."/>
            <person name="Tulloss R.E."/>
            <person name="Uehling J."/>
            <person name="Grigoriev I.V."/>
            <person name="Vagvolgyi C."/>
            <person name="Papp T."/>
            <person name="Martin F.M."/>
            <person name="Miettinen O."/>
            <person name="Hibbett D.S."/>
            <person name="Nagy L.G."/>
        </authorList>
    </citation>
    <scope>NUCLEOTIDE SEQUENCE [LARGE SCALE GENOMIC DNA]</scope>
    <source>
        <strain evidence="1 2">FP101781</strain>
    </source>
</reference>
<dbReference type="AlphaFoldDB" id="A0A4Y7SQ56"/>
<proteinExistence type="predicted"/>
<evidence type="ECO:0000313" key="1">
    <source>
        <dbReference type="EMBL" id="TEB23922.1"/>
    </source>
</evidence>
<evidence type="ECO:0000313" key="2">
    <source>
        <dbReference type="Proteomes" id="UP000298030"/>
    </source>
</evidence>
<name>A0A4Y7SQ56_COPMI</name>
<organism evidence="1 2">
    <name type="scientific">Coprinellus micaceus</name>
    <name type="common">Glistening ink-cap mushroom</name>
    <name type="synonym">Coprinus micaceus</name>
    <dbReference type="NCBI Taxonomy" id="71717"/>
    <lineage>
        <taxon>Eukaryota</taxon>
        <taxon>Fungi</taxon>
        <taxon>Dikarya</taxon>
        <taxon>Basidiomycota</taxon>
        <taxon>Agaricomycotina</taxon>
        <taxon>Agaricomycetes</taxon>
        <taxon>Agaricomycetidae</taxon>
        <taxon>Agaricales</taxon>
        <taxon>Agaricineae</taxon>
        <taxon>Psathyrellaceae</taxon>
        <taxon>Coprinellus</taxon>
    </lineage>
</organism>
<comment type="caution">
    <text evidence="1">The sequence shown here is derived from an EMBL/GenBank/DDBJ whole genome shotgun (WGS) entry which is preliminary data.</text>
</comment>